<name>A0ABV2PRA0_9BACI</name>
<dbReference type="RefSeq" id="WP_354472978.1">
    <property type="nucleotide sequence ID" value="NZ_JBEPSB010000030.1"/>
</dbReference>
<keyword evidence="3" id="KW-1185">Reference proteome</keyword>
<feature type="transmembrane region" description="Helical" evidence="1">
    <location>
        <begin position="34"/>
        <end position="54"/>
    </location>
</feature>
<feature type="transmembrane region" description="Helical" evidence="1">
    <location>
        <begin position="7"/>
        <end position="28"/>
    </location>
</feature>
<dbReference type="EMBL" id="JBEPSB010000030">
    <property type="protein sequence ID" value="MET4563074.1"/>
    <property type="molecule type" value="Genomic_DNA"/>
</dbReference>
<keyword evidence="1" id="KW-0812">Transmembrane</keyword>
<sequence>MSLGKKSILGFSVLNVVMIVLLIIDLTNLTSLDWLSTLLTFVGIAITLSYILYVKQKIITPLKQLSKCTAGCLRH</sequence>
<reference evidence="2 3" key="1">
    <citation type="submission" date="2024-06" db="EMBL/GenBank/DDBJ databases">
        <title>Sorghum-associated microbial communities from plants grown in Nebraska, USA.</title>
        <authorList>
            <person name="Schachtman D."/>
        </authorList>
    </citation>
    <scope>NUCLEOTIDE SEQUENCE [LARGE SCALE GENOMIC DNA]</scope>
    <source>
        <strain evidence="2 3">736</strain>
    </source>
</reference>
<keyword evidence="1" id="KW-1133">Transmembrane helix</keyword>
<gene>
    <name evidence="2" type="ORF">ABIA69_004267</name>
</gene>
<protein>
    <submittedName>
        <fullName evidence="2">Uncharacterized protein</fullName>
    </submittedName>
</protein>
<organism evidence="2 3">
    <name type="scientific">Lysinibacillus parviboronicapiens</name>
    <dbReference type="NCBI Taxonomy" id="436516"/>
    <lineage>
        <taxon>Bacteria</taxon>
        <taxon>Bacillati</taxon>
        <taxon>Bacillota</taxon>
        <taxon>Bacilli</taxon>
        <taxon>Bacillales</taxon>
        <taxon>Bacillaceae</taxon>
        <taxon>Lysinibacillus</taxon>
    </lineage>
</organism>
<evidence type="ECO:0000313" key="2">
    <source>
        <dbReference type="EMBL" id="MET4563074.1"/>
    </source>
</evidence>
<evidence type="ECO:0000313" key="3">
    <source>
        <dbReference type="Proteomes" id="UP001549363"/>
    </source>
</evidence>
<proteinExistence type="predicted"/>
<comment type="caution">
    <text evidence="2">The sequence shown here is derived from an EMBL/GenBank/DDBJ whole genome shotgun (WGS) entry which is preliminary data.</text>
</comment>
<keyword evidence="1" id="KW-0472">Membrane</keyword>
<evidence type="ECO:0000256" key="1">
    <source>
        <dbReference type="SAM" id="Phobius"/>
    </source>
</evidence>
<dbReference type="Proteomes" id="UP001549363">
    <property type="component" value="Unassembled WGS sequence"/>
</dbReference>
<accession>A0ABV2PRA0</accession>